<proteinExistence type="predicted"/>
<gene>
    <name evidence="7" type="ORF">JMJ77_009699</name>
</gene>
<dbReference type="OrthoDB" id="5348404at2759"/>
<keyword evidence="8" id="KW-1185">Reference proteome</keyword>
<dbReference type="InterPro" id="IPR005178">
    <property type="entry name" value="Ostalpha/TMEM184C"/>
</dbReference>
<feature type="transmembrane region" description="Helical" evidence="6">
    <location>
        <begin position="27"/>
        <end position="48"/>
    </location>
</feature>
<evidence type="ECO:0000256" key="1">
    <source>
        <dbReference type="ARBA" id="ARBA00004141"/>
    </source>
</evidence>
<feature type="transmembrane region" description="Helical" evidence="6">
    <location>
        <begin position="233"/>
        <end position="254"/>
    </location>
</feature>
<evidence type="ECO:0000313" key="8">
    <source>
        <dbReference type="Proteomes" id="UP000699042"/>
    </source>
</evidence>
<accession>A0A9P7R2I4</accession>
<sequence>MARCKDHHLDVPIVEQKLGGGIRVHGLLISLSAGATIVACCATAYLIFRHASNYTKPKEQKQIIRILLMVPVYSIACTLSIIFYKKQVYIGSVYEFYESLVIASFFLLLCQLLHPDLNTLRQVFNLVEPKKWLNPTRFFVKHVGRNKKGQTEDGLKWFNIIWFGVFQFCTVKFFGALTKCITEAADVYCKESKDPSHAKIWVMVIEILSLVTAMMCLLQFYHQTSKEMAQHRPLLKFLAIKLVVFLFYVQTGIFEFLTGDGGPLKPTAYISHPSWAVGIPNTLLCFEMAAVSILHLYAYPYSIYKDPAAPQKNRHNAGDEDEQGTDQNSATRIIPVRSREIWPQQPETAYGGVGTEEQDACGVWDGADGSTRPTAETRVSARSFQWRALKDALNFVDIVRAVVGASRWLVVERRRAARGSGAGGIRMQSENGIEYMERTRTDDLSEALNLVNSQTRR</sequence>
<name>A0A9P7R2I4_9PEZI</name>
<dbReference type="PANTHER" id="PTHR23423">
    <property type="entry name" value="ORGANIC SOLUTE TRANSPORTER-RELATED"/>
    <property type="match status" value="1"/>
</dbReference>
<evidence type="ECO:0000313" key="7">
    <source>
        <dbReference type="EMBL" id="KAG7045621.1"/>
    </source>
</evidence>
<evidence type="ECO:0000256" key="3">
    <source>
        <dbReference type="ARBA" id="ARBA00022989"/>
    </source>
</evidence>
<reference evidence="7" key="1">
    <citation type="submission" date="2021-05" db="EMBL/GenBank/DDBJ databases">
        <title>Comparative genomics of three Colletotrichum scovillei strains and genetic complementation revealed genes involved fungal growth and virulence on chili pepper.</title>
        <authorList>
            <person name="Hsieh D.-K."/>
            <person name="Chuang S.-C."/>
            <person name="Chen C.-Y."/>
            <person name="Chao Y.-T."/>
            <person name="Lu M.-Y.J."/>
            <person name="Lee M.-H."/>
            <person name="Shih M.-C."/>
        </authorList>
    </citation>
    <scope>NUCLEOTIDE SEQUENCE</scope>
    <source>
        <strain evidence="7">Coll-153</strain>
    </source>
</reference>
<keyword evidence="4 6" id="KW-0472">Membrane</keyword>
<comment type="caution">
    <text evidence="7">The sequence shown here is derived from an EMBL/GenBank/DDBJ whole genome shotgun (WGS) entry which is preliminary data.</text>
</comment>
<organism evidence="7 8">
    <name type="scientific">Colletotrichum scovillei</name>
    <dbReference type="NCBI Taxonomy" id="1209932"/>
    <lineage>
        <taxon>Eukaryota</taxon>
        <taxon>Fungi</taxon>
        <taxon>Dikarya</taxon>
        <taxon>Ascomycota</taxon>
        <taxon>Pezizomycotina</taxon>
        <taxon>Sordariomycetes</taxon>
        <taxon>Hypocreomycetidae</taxon>
        <taxon>Glomerellales</taxon>
        <taxon>Glomerellaceae</taxon>
        <taxon>Colletotrichum</taxon>
        <taxon>Colletotrichum acutatum species complex</taxon>
    </lineage>
</organism>
<dbReference type="SMART" id="SM01417">
    <property type="entry name" value="Solute_trans_a"/>
    <property type="match status" value="1"/>
</dbReference>
<evidence type="ECO:0000256" key="2">
    <source>
        <dbReference type="ARBA" id="ARBA00022692"/>
    </source>
</evidence>
<feature type="region of interest" description="Disordered" evidence="5">
    <location>
        <begin position="310"/>
        <end position="330"/>
    </location>
</feature>
<dbReference type="Proteomes" id="UP000699042">
    <property type="component" value="Unassembled WGS sequence"/>
</dbReference>
<evidence type="ECO:0000256" key="6">
    <source>
        <dbReference type="SAM" id="Phobius"/>
    </source>
</evidence>
<feature type="transmembrane region" description="Helical" evidence="6">
    <location>
        <begin position="274"/>
        <end position="297"/>
    </location>
</feature>
<dbReference type="Pfam" id="PF03619">
    <property type="entry name" value="Solute_trans_a"/>
    <property type="match status" value="1"/>
</dbReference>
<evidence type="ECO:0000256" key="5">
    <source>
        <dbReference type="SAM" id="MobiDB-lite"/>
    </source>
</evidence>
<protein>
    <submittedName>
        <fullName evidence="7">DUF300-domain-containing protein</fullName>
    </submittedName>
</protein>
<feature type="transmembrane region" description="Helical" evidence="6">
    <location>
        <begin position="200"/>
        <end position="221"/>
    </location>
</feature>
<keyword evidence="2 6" id="KW-0812">Transmembrane</keyword>
<feature type="transmembrane region" description="Helical" evidence="6">
    <location>
        <begin position="63"/>
        <end position="84"/>
    </location>
</feature>
<evidence type="ECO:0000256" key="4">
    <source>
        <dbReference type="ARBA" id="ARBA00023136"/>
    </source>
</evidence>
<dbReference type="GO" id="GO:0016020">
    <property type="term" value="C:membrane"/>
    <property type="evidence" value="ECO:0007669"/>
    <property type="project" value="UniProtKB-SubCell"/>
</dbReference>
<dbReference type="AlphaFoldDB" id="A0A9P7R2I4"/>
<dbReference type="EMBL" id="JAESDN010000009">
    <property type="protein sequence ID" value="KAG7045621.1"/>
    <property type="molecule type" value="Genomic_DNA"/>
</dbReference>
<keyword evidence="3 6" id="KW-1133">Transmembrane helix</keyword>
<comment type="subcellular location">
    <subcellularLocation>
        <location evidence="1">Membrane</location>
        <topology evidence="1">Multi-pass membrane protein</topology>
    </subcellularLocation>
</comment>